<dbReference type="GO" id="GO:0035312">
    <property type="term" value="F:5'-3' DNA exonuclease activity"/>
    <property type="evidence" value="ECO:0007669"/>
    <property type="project" value="TreeGrafter"/>
</dbReference>
<accession>A0A919QA86</accession>
<proteinExistence type="predicted"/>
<name>A0A919QA86_9ACTN</name>
<dbReference type="InterPro" id="IPR016195">
    <property type="entry name" value="Pol/histidinol_Pase-like"/>
</dbReference>
<dbReference type="InterPro" id="IPR003141">
    <property type="entry name" value="Pol/His_phosphatase_N"/>
</dbReference>
<dbReference type="CDD" id="cd07438">
    <property type="entry name" value="PHP_HisPPase_AMP"/>
    <property type="match status" value="1"/>
</dbReference>
<dbReference type="AlphaFoldDB" id="A0A919QA86"/>
<dbReference type="Pfam" id="PF02811">
    <property type="entry name" value="PHP"/>
    <property type="match status" value="1"/>
</dbReference>
<protein>
    <submittedName>
        <fullName evidence="2">Phosphatase</fullName>
    </submittedName>
</protein>
<dbReference type="PANTHER" id="PTHR42924">
    <property type="entry name" value="EXONUCLEASE"/>
    <property type="match status" value="1"/>
</dbReference>
<evidence type="ECO:0000259" key="1">
    <source>
        <dbReference type="SMART" id="SM00481"/>
    </source>
</evidence>
<evidence type="ECO:0000313" key="3">
    <source>
        <dbReference type="Proteomes" id="UP000640052"/>
    </source>
</evidence>
<dbReference type="Proteomes" id="UP000640052">
    <property type="component" value="Unassembled WGS sequence"/>
</dbReference>
<gene>
    <name evidence="2" type="ORF">Aph01nite_34010</name>
</gene>
<dbReference type="SUPFAM" id="SSF89550">
    <property type="entry name" value="PHP domain-like"/>
    <property type="match status" value="1"/>
</dbReference>
<sequence>MRIDLHSHSTASDGTERPAEVVRRARAAGLDVLALTDHDGVGGHREAIEALPEGLTLVPGMELSCRRDGMSVHLLAYLFDEGNAELAAELELIRAARDDRAAAMVARIAELGVPITLDMVTAIAGGGVIGRPHIARAVVAAGAVPTVEDAFTPEWIGTGGRAHVSRYALDPVRAVLLTRAAGGTAVLAHPRAARRGRTVPDAWIAEMAAAGLAGVEADHPDHTSEARAEIRALAADLDLIVTGSSDDHGSLTGHRLGCETTSPDQYERLLASRSATL</sequence>
<dbReference type="PANTHER" id="PTHR42924:SF3">
    <property type="entry name" value="POLYMERASE_HISTIDINOL PHOSPHATASE N-TERMINAL DOMAIN-CONTAINING PROTEIN"/>
    <property type="match status" value="1"/>
</dbReference>
<keyword evidence="3" id="KW-1185">Reference proteome</keyword>
<evidence type="ECO:0000313" key="2">
    <source>
        <dbReference type="EMBL" id="GIH25091.1"/>
    </source>
</evidence>
<dbReference type="GO" id="GO:0004534">
    <property type="term" value="F:5'-3' RNA exonuclease activity"/>
    <property type="evidence" value="ECO:0007669"/>
    <property type="project" value="TreeGrafter"/>
</dbReference>
<reference evidence="2" key="1">
    <citation type="submission" date="2021-01" db="EMBL/GenBank/DDBJ databases">
        <title>Whole genome shotgun sequence of Acrocarpospora phusangensis NBRC 108782.</title>
        <authorList>
            <person name="Komaki H."/>
            <person name="Tamura T."/>
        </authorList>
    </citation>
    <scope>NUCLEOTIDE SEQUENCE</scope>
    <source>
        <strain evidence="2">NBRC 108782</strain>
    </source>
</reference>
<dbReference type="InterPro" id="IPR004013">
    <property type="entry name" value="PHP_dom"/>
</dbReference>
<dbReference type="Gene3D" id="1.10.150.650">
    <property type="match status" value="1"/>
</dbReference>
<dbReference type="EMBL" id="BOOA01000025">
    <property type="protein sequence ID" value="GIH25091.1"/>
    <property type="molecule type" value="Genomic_DNA"/>
</dbReference>
<comment type="caution">
    <text evidence="2">The sequence shown here is derived from an EMBL/GenBank/DDBJ whole genome shotgun (WGS) entry which is preliminary data.</text>
</comment>
<dbReference type="RefSeq" id="WP_204041822.1">
    <property type="nucleotide sequence ID" value="NZ_BOOA01000025.1"/>
</dbReference>
<organism evidence="2 3">
    <name type="scientific">Acrocarpospora phusangensis</name>
    <dbReference type="NCBI Taxonomy" id="1070424"/>
    <lineage>
        <taxon>Bacteria</taxon>
        <taxon>Bacillati</taxon>
        <taxon>Actinomycetota</taxon>
        <taxon>Actinomycetes</taxon>
        <taxon>Streptosporangiales</taxon>
        <taxon>Streptosporangiaceae</taxon>
        <taxon>Acrocarpospora</taxon>
    </lineage>
</organism>
<dbReference type="SMART" id="SM00481">
    <property type="entry name" value="POLIIIAc"/>
    <property type="match status" value="1"/>
</dbReference>
<dbReference type="Gene3D" id="3.20.20.140">
    <property type="entry name" value="Metal-dependent hydrolases"/>
    <property type="match status" value="1"/>
</dbReference>
<feature type="domain" description="Polymerase/histidinol phosphatase N-terminal" evidence="1">
    <location>
        <begin position="3"/>
        <end position="67"/>
    </location>
</feature>
<dbReference type="InterPro" id="IPR052018">
    <property type="entry name" value="PHP_domain"/>
</dbReference>